<feature type="transmembrane region" description="Helical" evidence="2">
    <location>
        <begin position="14"/>
        <end position="34"/>
    </location>
</feature>
<name>X0T4P0_9ZZZZ</name>
<reference evidence="3" key="1">
    <citation type="journal article" date="2014" name="Front. Microbiol.">
        <title>High frequency of phylogenetically diverse reductive dehalogenase-homologous genes in deep subseafloor sedimentary metagenomes.</title>
        <authorList>
            <person name="Kawai M."/>
            <person name="Futagami T."/>
            <person name="Toyoda A."/>
            <person name="Takaki Y."/>
            <person name="Nishi S."/>
            <person name="Hori S."/>
            <person name="Arai W."/>
            <person name="Tsubouchi T."/>
            <person name="Morono Y."/>
            <person name="Uchiyama I."/>
            <person name="Ito T."/>
            <person name="Fujiyama A."/>
            <person name="Inagaki F."/>
            <person name="Takami H."/>
        </authorList>
    </citation>
    <scope>NUCLEOTIDE SEQUENCE</scope>
    <source>
        <strain evidence="3">Expedition CK06-06</strain>
    </source>
</reference>
<dbReference type="AlphaFoldDB" id="X0T4P0"/>
<organism evidence="3">
    <name type="scientific">marine sediment metagenome</name>
    <dbReference type="NCBI Taxonomy" id="412755"/>
    <lineage>
        <taxon>unclassified sequences</taxon>
        <taxon>metagenomes</taxon>
        <taxon>ecological metagenomes</taxon>
    </lineage>
</organism>
<keyword evidence="2" id="KW-1133">Transmembrane helix</keyword>
<proteinExistence type="predicted"/>
<protein>
    <submittedName>
        <fullName evidence="3">Uncharacterized protein</fullName>
    </submittedName>
</protein>
<sequence>MEKFNKFLTVLKKYQFWVICGSVLVTTLVCWWMATRGLAGQFEKRKTKLEGDFRGVVVQPNHPNEGVIKAIHERRDLLKRGVYEAWEILYREQKEKNPLPEVLGPAFKRQFESLKPGEELSHINREIYLNFIEEHLPTLLEKVDVRRPAEETDEKRAGTGARHGMVSPERGGGMRVIGTAGEQEWIGTVDWNENDYQA</sequence>
<evidence type="ECO:0000256" key="1">
    <source>
        <dbReference type="SAM" id="MobiDB-lite"/>
    </source>
</evidence>
<accession>X0T4P0</accession>
<keyword evidence="2" id="KW-0472">Membrane</keyword>
<evidence type="ECO:0000256" key="2">
    <source>
        <dbReference type="SAM" id="Phobius"/>
    </source>
</evidence>
<dbReference type="EMBL" id="BARS01008743">
    <property type="protein sequence ID" value="GAF83142.1"/>
    <property type="molecule type" value="Genomic_DNA"/>
</dbReference>
<feature type="region of interest" description="Disordered" evidence="1">
    <location>
        <begin position="147"/>
        <end position="174"/>
    </location>
</feature>
<comment type="caution">
    <text evidence="3">The sequence shown here is derived from an EMBL/GenBank/DDBJ whole genome shotgun (WGS) entry which is preliminary data.</text>
</comment>
<keyword evidence="2" id="KW-0812">Transmembrane</keyword>
<evidence type="ECO:0000313" key="3">
    <source>
        <dbReference type="EMBL" id="GAF83142.1"/>
    </source>
</evidence>
<gene>
    <name evidence="3" type="ORF">S01H1_16603</name>
</gene>
<feature type="compositionally biased region" description="Basic and acidic residues" evidence="1">
    <location>
        <begin position="147"/>
        <end position="157"/>
    </location>
</feature>
<feature type="non-terminal residue" evidence="3">
    <location>
        <position position="198"/>
    </location>
</feature>